<keyword evidence="2" id="KW-1185">Reference proteome</keyword>
<name>A0A397VC35_9GLOM</name>
<protein>
    <submittedName>
        <fullName evidence="1">Uncharacterized protein</fullName>
    </submittedName>
</protein>
<dbReference type="EMBL" id="QKWP01000440">
    <property type="protein sequence ID" value="RIB20030.1"/>
    <property type="molecule type" value="Genomic_DNA"/>
</dbReference>
<gene>
    <name evidence="1" type="ORF">C2G38_1227236</name>
</gene>
<dbReference type="Proteomes" id="UP000266673">
    <property type="component" value="Unassembled WGS sequence"/>
</dbReference>
<proteinExistence type="predicted"/>
<dbReference type="STRING" id="44941.A0A397VC35"/>
<accession>A0A397VC35</accession>
<dbReference type="OrthoDB" id="2428127at2759"/>
<dbReference type="AlphaFoldDB" id="A0A397VC35"/>
<evidence type="ECO:0000313" key="2">
    <source>
        <dbReference type="Proteomes" id="UP000266673"/>
    </source>
</evidence>
<organism evidence="1 2">
    <name type="scientific">Gigaspora rosea</name>
    <dbReference type="NCBI Taxonomy" id="44941"/>
    <lineage>
        <taxon>Eukaryota</taxon>
        <taxon>Fungi</taxon>
        <taxon>Fungi incertae sedis</taxon>
        <taxon>Mucoromycota</taxon>
        <taxon>Glomeromycotina</taxon>
        <taxon>Glomeromycetes</taxon>
        <taxon>Diversisporales</taxon>
        <taxon>Gigasporaceae</taxon>
        <taxon>Gigaspora</taxon>
    </lineage>
</organism>
<comment type="caution">
    <text evidence="1">The sequence shown here is derived from an EMBL/GenBank/DDBJ whole genome shotgun (WGS) entry which is preliminary data.</text>
</comment>
<sequence length="267" mass="31175">MDETKKFIKCLKLDHGLRYKDGNFIYTKPLTDEGQLKIEEYIKVHIYEPIEEEQSSAWDIISKRFQTSECGKPELSSDYLPREYLKLIIPVLKITYVGNPLDSFKSYAEKSDRTELKAQCQQFLAETVLVGGGLIIKNVSDFKNKSMLDVIWTINKISRWHKYKKPFFLKKALKFSELYDLDNNPLLDEKQLGDYVNQLFSHEKFSVVAYEKVIPAFARLDKQLQESLTDLYKIPADWFASISKRLVPGIASFHQEQNINDWLITIN</sequence>
<evidence type="ECO:0000313" key="1">
    <source>
        <dbReference type="EMBL" id="RIB20030.1"/>
    </source>
</evidence>
<reference evidence="1 2" key="1">
    <citation type="submission" date="2018-06" db="EMBL/GenBank/DDBJ databases">
        <title>Comparative genomics reveals the genomic features of Rhizophagus irregularis, R. cerebriforme, R. diaphanum and Gigaspora rosea, and their symbiotic lifestyle signature.</title>
        <authorList>
            <person name="Morin E."/>
            <person name="San Clemente H."/>
            <person name="Chen E.C.H."/>
            <person name="De La Providencia I."/>
            <person name="Hainaut M."/>
            <person name="Kuo A."/>
            <person name="Kohler A."/>
            <person name="Murat C."/>
            <person name="Tang N."/>
            <person name="Roy S."/>
            <person name="Loubradou J."/>
            <person name="Henrissat B."/>
            <person name="Grigoriev I.V."/>
            <person name="Corradi N."/>
            <person name="Roux C."/>
            <person name="Martin F.M."/>
        </authorList>
    </citation>
    <scope>NUCLEOTIDE SEQUENCE [LARGE SCALE GENOMIC DNA]</scope>
    <source>
        <strain evidence="1 2">DAOM 194757</strain>
    </source>
</reference>